<keyword evidence="2" id="KW-0812">Transmembrane</keyword>
<evidence type="ECO:0000256" key="2">
    <source>
        <dbReference type="SAM" id="Phobius"/>
    </source>
</evidence>
<dbReference type="CDD" id="cd03507">
    <property type="entry name" value="Delta12-FADS-like"/>
    <property type="match status" value="1"/>
</dbReference>
<dbReference type="Pfam" id="PF00487">
    <property type="entry name" value="FA_desaturase"/>
    <property type="match status" value="1"/>
</dbReference>
<evidence type="ECO:0000313" key="4">
    <source>
        <dbReference type="EMBL" id="KAL3765560.1"/>
    </source>
</evidence>
<feature type="region of interest" description="Disordered" evidence="1">
    <location>
        <begin position="1"/>
        <end position="43"/>
    </location>
</feature>
<proteinExistence type="predicted"/>
<dbReference type="AlphaFoldDB" id="A0ABD3MNH8"/>
<evidence type="ECO:0000256" key="1">
    <source>
        <dbReference type="SAM" id="MobiDB-lite"/>
    </source>
</evidence>
<keyword evidence="5" id="KW-1185">Reference proteome</keyword>
<feature type="transmembrane region" description="Helical" evidence="2">
    <location>
        <begin position="296"/>
        <end position="315"/>
    </location>
</feature>
<dbReference type="Proteomes" id="UP001530293">
    <property type="component" value="Unassembled WGS sequence"/>
</dbReference>
<name>A0ABD3MNH8_9STRA</name>
<feature type="compositionally biased region" description="Polar residues" evidence="1">
    <location>
        <begin position="23"/>
        <end position="32"/>
    </location>
</feature>
<dbReference type="PANTHER" id="PTHR32100">
    <property type="entry name" value="OMEGA-6 FATTY ACID DESATURASE, CHLOROPLASTIC"/>
    <property type="match status" value="1"/>
</dbReference>
<evidence type="ECO:0000259" key="3">
    <source>
        <dbReference type="Pfam" id="PF00487"/>
    </source>
</evidence>
<feature type="transmembrane region" description="Helical" evidence="2">
    <location>
        <begin position="143"/>
        <end position="159"/>
    </location>
</feature>
<comment type="caution">
    <text evidence="4">The sequence shown here is derived from an EMBL/GenBank/DDBJ whole genome shotgun (WGS) entry which is preliminary data.</text>
</comment>
<keyword evidence="2" id="KW-1133">Transmembrane helix</keyword>
<dbReference type="InterPro" id="IPR005804">
    <property type="entry name" value="FA_desaturase_dom"/>
</dbReference>
<accession>A0ABD3MNH8</accession>
<feature type="transmembrane region" description="Helical" evidence="2">
    <location>
        <begin position="102"/>
        <end position="123"/>
    </location>
</feature>
<feature type="compositionally biased region" description="Low complexity" evidence="1">
    <location>
        <begin position="1"/>
        <end position="22"/>
    </location>
</feature>
<feature type="domain" description="Fatty acid desaturase" evidence="3">
    <location>
        <begin position="104"/>
        <end position="388"/>
    </location>
</feature>
<dbReference type="EMBL" id="JALLBG020000095">
    <property type="protein sequence ID" value="KAL3765560.1"/>
    <property type="molecule type" value="Genomic_DNA"/>
</dbReference>
<dbReference type="InterPro" id="IPR012171">
    <property type="entry name" value="Fatty_acid_desaturase"/>
</dbReference>
<feature type="transmembrane region" description="Helical" evidence="2">
    <location>
        <begin position="264"/>
        <end position="284"/>
    </location>
</feature>
<evidence type="ECO:0000313" key="5">
    <source>
        <dbReference type="Proteomes" id="UP001530293"/>
    </source>
</evidence>
<organism evidence="4 5">
    <name type="scientific">Discostella pseudostelligera</name>
    <dbReference type="NCBI Taxonomy" id="259834"/>
    <lineage>
        <taxon>Eukaryota</taxon>
        <taxon>Sar</taxon>
        <taxon>Stramenopiles</taxon>
        <taxon>Ochrophyta</taxon>
        <taxon>Bacillariophyta</taxon>
        <taxon>Coscinodiscophyceae</taxon>
        <taxon>Thalassiosirophycidae</taxon>
        <taxon>Stephanodiscales</taxon>
        <taxon>Stephanodiscaceae</taxon>
        <taxon>Discostella</taxon>
    </lineage>
</organism>
<protein>
    <recommendedName>
        <fullName evidence="3">Fatty acid desaturase domain-containing protein</fullName>
    </recommendedName>
</protein>
<reference evidence="4 5" key="1">
    <citation type="submission" date="2024-10" db="EMBL/GenBank/DDBJ databases">
        <title>Updated reference genomes for cyclostephanoid diatoms.</title>
        <authorList>
            <person name="Roberts W.R."/>
            <person name="Alverson A.J."/>
        </authorList>
    </citation>
    <scope>NUCLEOTIDE SEQUENCE [LARGE SCALE GENOMIC DNA]</scope>
    <source>
        <strain evidence="4 5">AJA232-27</strain>
    </source>
</reference>
<gene>
    <name evidence="4" type="ORF">ACHAWU_003101</name>
</gene>
<keyword evidence="2" id="KW-0472">Membrane</keyword>
<sequence length="435" mass="49513">MGKGGRSSASSSRQSIQTISKSGNESQTTWVSPYNPLDPKAPELPSKGEIKAVIPKECFERSYLHSMYFVVRDTAMAAGCAYIAQQTLSTDLPTDLLSRDALVWFVGWNIYAFWMGCILTGHWVLAHECGHGAFSPSQTFNDIWGFIMHQALLVPYFAWQYTHAKHHRRTNNTMDGESHVPNTREEMGLDKNHERHSGYSVIHEAIGDGPFAMFQIFAHLVIGWPLYLMGLASTGRLGQDGKVLEDGEIIDHYRPWSKMFPSKLRIKVALSTLGVIGAWVAIYYAAKEYGVLPVTLWYIGPLMWNQAWLVLYTWLQHNDPSVPQYGPEQWTWVKGALSTIDRPYGIFDFFHHKIGSTHVAHHLFHEMPFYKADVATAAIKAFLEPKGLYNYDPTPWYLAMWRIAKRCHYIEGTEGIQYYKSLEDAPLRKSGKKVD</sequence>